<name>A0A0F9C4C5_9ZZZZ</name>
<comment type="caution">
    <text evidence="1">The sequence shown here is derived from an EMBL/GenBank/DDBJ whole genome shotgun (WGS) entry which is preliminary data.</text>
</comment>
<reference evidence="1" key="1">
    <citation type="journal article" date="2015" name="Nature">
        <title>Complex archaea that bridge the gap between prokaryotes and eukaryotes.</title>
        <authorList>
            <person name="Spang A."/>
            <person name="Saw J.H."/>
            <person name="Jorgensen S.L."/>
            <person name="Zaremba-Niedzwiedzka K."/>
            <person name="Martijn J."/>
            <person name="Lind A.E."/>
            <person name="van Eijk R."/>
            <person name="Schleper C."/>
            <person name="Guy L."/>
            <person name="Ettema T.J."/>
        </authorList>
    </citation>
    <scope>NUCLEOTIDE SEQUENCE</scope>
</reference>
<evidence type="ECO:0000313" key="1">
    <source>
        <dbReference type="EMBL" id="KKL21122.1"/>
    </source>
</evidence>
<dbReference type="EMBL" id="LAZR01037847">
    <property type="protein sequence ID" value="KKL21122.1"/>
    <property type="molecule type" value="Genomic_DNA"/>
</dbReference>
<dbReference type="AlphaFoldDB" id="A0A0F9C4C5"/>
<protein>
    <submittedName>
        <fullName evidence="1">Uncharacterized protein</fullName>
    </submittedName>
</protein>
<accession>A0A0F9C4C5</accession>
<sequence>MPMKTIRERPQVTEIRELRQEEAARQEEEAIGMEQQKLLADNAQKLNEPLKEDSMLAGIGKASAKQSAGSQTGS</sequence>
<proteinExistence type="predicted"/>
<organism evidence="1">
    <name type="scientific">marine sediment metagenome</name>
    <dbReference type="NCBI Taxonomy" id="412755"/>
    <lineage>
        <taxon>unclassified sequences</taxon>
        <taxon>metagenomes</taxon>
        <taxon>ecological metagenomes</taxon>
    </lineage>
</organism>
<gene>
    <name evidence="1" type="ORF">LCGC14_2448620</name>
</gene>